<feature type="domain" description="YokE-like PH" evidence="1">
    <location>
        <begin position="48"/>
        <end position="110"/>
    </location>
</feature>
<dbReference type="Proteomes" id="UP000641139">
    <property type="component" value="Unassembled WGS sequence"/>
</dbReference>
<sequence>MEDFRIQKAIDHLNSILVEGESLIAVAEQHRLFTIFPILTGGGTQFFIKRRDLIAVTTGRFIRMRRNLLGGYSLSDLRWQDIDEASFYRGIFAADLTITKYTSTDITIDKNESMLYFKLVGFDIEKTQEIYKYIQKQEQEWREKRRIRGLEELRAKSGGINSSVSPQGFVSSTETNSTRSVSERLAELKKMYDQQLISDSEYQNLKAKIISEL</sequence>
<protein>
    <submittedName>
        <fullName evidence="2">PH domain-containing protein</fullName>
    </submittedName>
</protein>
<evidence type="ECO:0000259" key="1">
    <source>
        <dbReference type="Pfam" id="PF14470"/>
    </source>
</evidence>
<dbReference type="InterPro" id="IPR039519">
    <property type="entry name" value="YokE-like_PH"/>
</dbReference>
<gene>
    <name evidence="2" type="ORF">I7X30_06930</name>
</gene>
<proteinExistence type="predicted"/>
<evidence type="ECO:0000313" key="2">
    <source>
        <dbReference type="EMBL" id="MBI1646793.1"/>
    </source>
</evidence>
<dbReference type="RefSeq" id="WP_009413853.1">
    <property type="nucleotide sequence ID" value="NZ_JAEFDC010000004.1"/>
</dbReference>
<reference evidence="2 3" key="1">
    <citation type="journal article" date="2021" name="Int. J. Syst. Evol. Microbiol.">
        <title>Capnocytophaga periodontitidis sp. nov., isolated from subgingival plaque of periodontitis patient.</title>
        <authorList>
            <person name="Zhang Y."/>
            <person name="Qiao D."/>
            <person name="Shi W."/>
            <person name="Wu D."/>
            <person name="Cai M."/>
        </authorList>
    </citation>
    <scope>NUCLEOTIDE SEQUENCE [LARGE SCALE GENOMIC DNA]</scope>
    <source>
        <strain evidence="2 3">051621</strain>
    </source>
</reference>
<comment type="caution">
    <text evidence="2">The sequence shown here is derived from an EMBL/GenBank/DDBJ whole genome shotgun (WGS) entry which is preliminary data.</text>
</comment>
<accession>A0ABS0SNJ9</accession>
<keyword evidence="3" id="KW-1185">Reference proteome</keyword>
<dbReference type="Pfam" id="PF14470">
    <property type="entry name" value="bPH_3"/>
    <property type="match status" value="1"/>
</dbReference>
<name>A0ABS0SNJ9_9FLAO</name>
<organism evidence="2 3">
    <name type="scientific">Capnocytophaga periodontitidis</name>
    <dbReference type="NCBI Taxonomy" id="2795027"/>
    <lineage>
        <taxon>Bacteria</taxon>
        <taxon>Pseudomonadati</taxon>
        <taxon>Bacteroidota</taxon>
        <taxon>Flavobacteriia</taxon>
        <taxon>Flavobacteriales</taxon>
        <taxon>Flavobacteriaceae</taxon>
        <taxon>Capnocytophaga</taxon>
    </lineage>
</organism>
<evidence type="ECO:0000313" key="3">
    <source>
        <dbReference type="Proteomes" id="UP000641139"/>
    </source>
</evidence>
<dbReference type="EMBL" id="JAEFDC010000004">
    <property type="protein sequence ID" value="MBI1646793.1"/>
    <property type="molecule type" value="Genomic_DNA"/>
</dbReference>